<dbReference type="Proteomes" id="UP000030151">
    <property type="component" value="Unassembled WGS sequence"/>
</dbReference>
<name>A0A014MXE4_9HYPO</name>
<keyword evidence="3" id="KW-0285">Flavoprotein</keyword>
<keyword evidence="5" id="KW-0560">Oxidoreductase</keyword>
<dbReference type="InterPro" id="IPR050562">
    <property type="entry name" value="FAD_mOase_fung"/>
</dbReference>
<evidence type="ECO:0000256" key="5">
    <source>
        <dbReference type="ARBA" id="ARBA00023002"/>
    </source>
</evidence>
<dbReference type="HOGENOM" id="CLU_009665_12_0_1"/>
<evidence type="ECO:0000256" key="1">
    <source>
        <dbReference type="ARBA" id="ARBA00001974"/>
    </source>
</evidence>
<evidence type="ECO:0000259" key="8">
    <source>
        <dbReference type="Pfam" id="PF01494"/>
    </source>
</evidence>
<gene>
    <name evidence="9" type="ORF">X797_010757</name>
</gene>
<comment type="caution">
    <text evidence="9">The sequence shown here is derived from an EMBL/GenBank/DDBJ whole genome shotgun (WGS) entry which is preliminary data.</text>
</comment>
<sequence>MTATKQIHETKTRFRVLISGGGVAGLTLANALQHAQIDYLLLEARSNIAPQLGASIGLGPNGSRILDQLGCYDEIMALTQPIHYTGSHYGNTGDYIRPKTDAFQLVQARSNYCMCFLDRQSILAVLAKRIIDKRVLLNKKITVVDHYKHGVRVTCQDGTSYEGDILVGADGNYSITRREMWRAADQESPGTIPESEKHKMSAEYKCMFGISSPIPELTPRSFDVTYNKDMSPIVIVGKHGRVYWFLIARMPQVFKAGNIPRFSDEEARAFVEEHLDQPLMPGALVKVRDLWERREAYNMVALEEAYYDHWTYGNFALVGDSAHKMTPNMGSGGNSAIESAAALANSLVQTLEGCKGTRPTREEIHGALQRYQDARRLRASRTVIASNLVTRLHAVKDYLHHFAAHHILPNAGDLLVDLASENWIGAVKLEYMAVPKRSLAGTMPFNPQQGMGNNENLLFRALAALPLLFPVVLRYCLPLYTPKTLLPWQKLLSESFDVPCLNVEVADFGTVYAVILIEAARRANLMTPLALPLLFGMGCQLAPADTVLSLYFFTYAALVPISRFKAGDLRLTDLSYTRSVLPATLLCYYLPYILSISGPSREIRQASIWAFRLSPLLTSLAQRMASKFIFPSTIQQDRLTNVQRDMGTIRLGVGGLAFLSASSWLRLFRHAPSFLSGNLAPSSHAWFAGVSLLWITYLYNDLKRAGMVRHGWLSIVSALAVSTCSVGPGATVAMAWLYREHVLATKRHKGAIV</sequence>
<dbReference type="Pfam" id="PF01494">
    <property type="entry name" value="FAD_binding_3"/>
    <property type="match status" value="1"/>
</dbReference>
<feature type="transmembrane region" description="Helical" evidence="7">
    <location>
        <begin position="679"/>
        <end position="699"/>
    </location>
</feature>
<dbReference type="InterPro" id="IPR036188">
    <property type="entry name" value="FAD/NAD-bd_sf"/>
</dbReference>
<evidence type="ECO:0000256" key="4">
    <source>
        <dbReference type="ARBA" id="ARBA00022827"/>
    </source>
</evidence>
<protein>
    <submittedName>
        <fullName evidence="9">FAD binding domain protein</fullName>
    </submittedName>
</protein>
<keyword evidence="7" id="KW-0812">Transmembrane</keyword>
<proteinExistence type="inferred from homology"/>
<reference evidence="9 10" key="1">
    <citation type="submission" date="2014-02" db="EMBL/GenBank/DDBJ databases">
        <title>The genome sequence of the entomopathogenic fungus Metarhizium robertsii ARSEF 2575.</title>
        <authorList>
            <person name="Giuliano Garisto Donzelli B."/>
            <person name="Roe B.A."/>
            <person name="Macmil S.L."/>
            <person name="Krasnoff S.B."/>
            <person name="Gibson D.M."/>
        </authorList>
    </citation>
    <scope>NUCLEOTIDE SEQUENCE [LARGE SCALE GENOMIC DNA]</scope>
    <source>
        <strain evidence="9 10">ARSEF 2575</strain>
    </source>
</reference>
<feature type="transmembrane region" description="Helical" evidence="7">
    <location>
        <begin position="711"/>
        <end position="738"/>
    </location>
</feature>
<dbReference type="EMBL" id="JELW01000054">
    <property type="protein sequence ID" value="EXU96137.1"/>
    <property type="molecule type" value="Genomic_DNA"/>
</dbReference>
<comment type="cofactor">
    <cofactor evidence="1">
        <name>FAD</name>
        <dbReference type="ChEBI" id="CHEBI:57692"/>
    </cofactor>
</comment>
<accession>A0A014MXE4</accession>
<keyword evidence="4" id="KW-0274">FAD</keyword>
<keyword evidence="7" id="KW-1133">Transmembrane helix</keyword>
<keyword evidence="6" id="KW-0503">Monooxygenase</keyword>
<evidence type="ECO:0000313" key="9">
    <source>
        <dbReference type="EMBL" id="EXU96137.1"/>
    </source>
</evidence>
<feature type="domain" description="FAD-binding" evidence="8">
    <location>
        <begin position="15"/>
        <end position="382"/>
    </location>
</feature>
<dbReference type="InterPro" id="IPR002938">
    <property type="entry name" value="FAD-bd"/>
</dbReference>
<dbReference type="GO" id="GO:0071949">
    <property type="term" value="F:FAD binding"/>
    <property type="evidence" value="ECO:0007669"/>
    <property type="project" value="InterPro"/>
</dbReference>
<evidence type="ECO:0000256" key="2">
    <source>
        <dbReference type="ARBA" id="ARBA00007992"/>
    </source>
</evidence>
<evidence type="ECO:0000256" key="7">
    <source>
        <dbReference type="SAM" id="Phobius"/>
    </source>
</evidence>
<dbReference type="PANTHER" id="PTHR47356:SF2">
    <property type="entry name" value="FAD-BINDING DOMAIN-CONTAINING PROTEIN-RELATED"/>
    <property type="match status" value="1"/>
</dbReference>
<dbReference type="PANTHER" id="PTHR47356">
    <property type="entry name" value="FAD-DEPENDENT MONOOXYGENASE ASQG-RELATED"/>
    <property type="match status" value="1"/>
</dbReference>
<dbReference type="eggNOG" id="KOG2614">
    <property type="taxonomic scope" value="Eukaryota"/>
</dbReference>
<comment type="similarity">
    <text evidence="2">Belongs to the paxM FAD-dependent monooxygenase family.</text>
</comment>
<evidence type="ECO:0000313" key="10">
    <source>
        <dbReference type="Proteomes" id="UP000030151"/>
    </source>
</evidence>
<dbReference type="PRINTS" id="PR00420">
    <property type="entry name" value="RNGMNOXGNASE"/>
</dbReference>
<evidence type="ECO:0000256" key="6">
    <source>
        <dbReference type="ARBA" id="ARBA00023033"/>
    </source>
</evidence>
<dbReference type="AlphaFoldDB" id="A0A014MXE4"/>
<keyword evidence="7" id="KW-0472">Membrane</keyword>
<dbReference type="GO" id="GO:0004497">
    <property type="term" value="F:monooxygenase activity"/>
    <property type="evidence" value="ECO:0007669"/>
    <property type="project" value="UniProtKB-KW"/>
</dbReference>
<feature type="transmembrane region" description="Helical" evidence="7">
    <location>
        <begin position="576"/>
        <end position="594"/>
    </location>
</feature>
<feature type="transmembrane region" description="Helical" evidence="7">
    <location>
        <begin position="648"/>
        <end position="667"/>
    </location>
</feature>
<organism evidence="9 10">
    <name type="scientific">Metarhizium robertsii</name>
    <dbReference type="NCBI Taxonomy" id="568076"/>
    <lineage>
        <taxon>Eukaryota</taxon>
        <taxon>Fungi</taxon>
        <taxon>Dikarya</taxon>
        <taxon>Ascomycota</taxon>
        <taxon>Pezizomycotina</taxon>
        <taxon>Sordariomycetes</taxon>
        <taxon>Hypocreomycetidae</taxon>
        <taxon>Hypocreales</taxon>
        <taxon>Clavicipitaceae</taxon>
        <taxon>Metarhizium</taxon>
    </lineage>
</organism>
<dbReference type="OrthoDB" id="10029326at2759"/>
<dbReference type="SUPFAM" id="SSF51905">
    <property type="entry name" value="FAD/NAD(P)-binding domain"/>
    <property type="match status" value="1"/>
</dbReference>
<evidence type="ECO:0000256" key="3">
    <source>
        <dbReference type="ARBA" id="ARBA00022630"/>
    </source>
</evidence>
<dbReference type="Gene3D" id="3.50.50.60">
    <property type="entry name" value="FAD/NAD(P)-binding domain"/>
    <property type="match status" value="1"/>
</dbReference>